<evidence type="ECO:0000259" key="2">
    <source>
        <dbReference type="Pfam" id="PF09314"/>
    </source>
</evidence>
<proteinExistence type="predicted"/>
<dbReference type="Gene3D" id="3.40.50.2000">
    <property type="entry name" value="Glycogen Phosphorylase B"/>
    <property type="match status" value="2"/>
</dbReference>
<gene>
    <name evidence="3" type="ORF">P0Y53_08735</name>
</gene>
<dbReference type="GO" id="GO:0016757">
    <property type="term" value="F:glycosyltransferase activity"/>
    <property type="evidence" value="ECO:0007669"/>
    <property type="project" value="InterPro"/>
</dbReference>
<dbReference type="PANTHER" id="PTHR46401:SF8">
    <property type="entry name" value="BLL6006 PROTEIN"/>
    <property type="match status" value="1"/>
</dbReference>
<dbReference type="Pfam" id="PF09314">
    <property type="entry name" value="DUF1972"/>
    <property type="match status" value="1"/>
</dbReference>
<name>A0AAJ5WVW7_9BACT</name>
<sequence>MNIGIIGTRGIPNAYGGFEQFAQYLGKGLVARQHAVTVYNSSDHPYQESQWEGIRLIHRKDWEGKIGTAGQFLYDLNCLRDARKRNFDILLHLGYTSDSIWHWQWPRKAINIVNMDGLEWKRSKYNAFTQSFLKKAEKWAVRHGDLLIADSTGIQQYLQTTYQQSSIFIPYGAELPVRYDPAILDQYQLQPETYYLVIARLEPENNIETIIRGYLLSGSNLPLLIIGNIKQKFGQYLQQQYPDPRIRFIAGIYDTRIIDSLRHYARLYFHGHSVGGTNPSLLEAMACQCTIAAHANPFNQAVLGTDAWYFSNPEAISQLLQQELPADLITTRKAANLQKIQTLYHWDSIIDAYEKVFREALDRRKAGR</sequence>
<evidence type="ECO:0000313" key="3">
    <source>
        <dbReference type="EMBL" id="WEK37587.1"/>
    </source>
</evidence>
<dbReference type="Pfam" id="PF00534">
    <property type="entry name" value="Glycos_transf_1"/>
    <property type="match status" value="1"/>
</dbReference>
<protein>
    <submittedName>
        <fullName evidence="3">DUF1972 domain-containing protein</fullName>
    </submittedName>
</protein>
<dbReference type="InterPro" id="IPR015393">
    <property type="entry name" value="DUF1972"/>
</dbReference>
<feature type="domain" description="Glycosyl transferase family 1" evidence="1">
    <location>
        <begin position="192"/>
        <end position="307"/>
    </location>
</feature>
<dbReference type="Proteomes" id="UP001220610">
    <property type="component" value="Chromosome"/>
</dbReference>
<evidence type="ECO:0000259" key="1">
    <source>
        <dbReference type="Pfam" id="PF00534"/>
    </source>
</evidence>
<dbReference type="EMBL" id="CP119311">
    <property type="protein sequence ID" value="WEK37587.1"/>
    <property type="molecule type" value="Genomic_DNA"/>
</dbReference>
<evidence type="ECO:0000313" key="4">
    <source>
        <dbReference type="Proteomes" id="UP001220610"/>
    </source>
</evidence>
<dbReference type="AlphaFoldDB" id="A0AAJ5WVW7"/>
<accession>A0AAJ5WVW7</accession>
<dbReference type="InterPro" id="IPR001296">
    <property type="entry name" value="Glyco_trans_1"/>
</dbReference>
<reference evidence="3" key="1">
    <citation type="submission" date="2023-03" db="EMBL/GenBank/DDBJ databases">
        <title>Andean soil-derived lignocellulolytic bacterial consortium as a source of novel taxa and putative plastic-active enzymes.</title>
        <authorList>
            <person name="Diaz-Garcia L."/>
            <person name="Chuvochina M."/>
            <person name="Feuerriegel G."/>
            <person name="Bunk B."/>
            <person name="Sproer C."/>
            <person name="Streit W.R."/>
            <person name="Rodriguez L.M."/>
            <person name="Overmann J."/>
            <person name="Jimenez D.J."/>
        </authorList>
    </citation>
    <scope>NUCLEOTIDE SEQUENCE</scope>
    <source>
        <strain evidence="3">MAG 7</strain>
    </source>
</reference>
<dbReference type="PANTHER" id="PTHR46401">
    <property type="entry name" value="GLYCOSYLTRANSFERASE WBBK-RELATED"/>
    <property type="match status" value="1"/>
</dbReference>
<dbReference type="SUPFAM" id="SSF53756">
    <property type="entry name" value="UDP-Glycosyltransferase/glycogen phosphorylase"/>
    <property type="match status" value="1"/>
</dbReference>
<feature type="domain" description="DUF1972" evidence="2">
    <location>
        <begin position="3"/>
        <end position="174"/>
    </location>
</feature>
<organism evidence="3 4">
    <name type="scientific">Candidatus Pseudobacter hemicellulosilyticus</name>
    <dbReference type="NCBI Taxonomy" id="3121375"/>
    <lineage>
        <taxon>Bacteria</taxon>
        <taxon>Pseudomonadati</taxon>
        <taxon>Bacteroidota</taxon>
        <taxon>Chitinophagia</taxon>
        <taxon>Chitinophagales</taxon>
        <taxon>Chitinophagaceae</taxon>
        <taxon>Pseudobacter</taxon>
    </lineage>
</organism>